<accession>A0ABQ9WQA3</accession>
<evidence type="ECO:0000256" key="2">
    <source>
        <dbReference type="SAM" id="Phobius"/>
    </source>
</evidence>
<feature type="compositionally biased region" description="Basic and acidic residues" evidence="1">
    <location>
        <begin position="941"/>
        <end position="950"/>
    </location>
</feature>
<keyword evidence="2" id="KW-1133">Transmembrane helix</keyword>
<evidence type="ECO:0000313" key="3">
    <source>
        <dbReference type="EMBL" id="KAK2941663.1"/>
    </source>
</evidence>
<feature type="compositionally biased region" description="Basic and acidic residues" evidence="1">
    <location>
        <begin position="1046"/>
        <end position="1060"/>
    </location>
</feature>
<evidence type="ECO:0000313" key="4">
    <source>
        <dbReference type="Proteomes" id="UP001281761"/>
    </source>
</evidence>
<dbReference type="EMBL" id="JARBJD010000478">
    <property type="protein sequence ID" value="KAK2941663.1"/>
    <property type="molecule type" value="Genomic_DNA"/>
</dbReference>
<dbReference type="InterPro" id="IPR011050">
    <property type="entry name" value="Pectin_lyase_fold/virulence"/>
</dbReference>
<gene>
    <name evidence="3" type="ORF">BLNAU_23427</name>
</gene>
<feature type="region of interest" description="Disordered" evidence="1">
    <location>
        <begin position="925"/>
        <end position="950"/>
    </location>
</feature>
<keyword evidence="2" id="KW-0812">Transmembrane</keyword>
<protein>
    <submittedName>
        <fullName evidence="3">Uncharacterized protein</fullName>
    </submittedName>
</protein>
<feature type="region of interest" description="Disordered" evidence="1">
    <location>
        <begin position="826"/>
        <end position="850"/>
    </location>
</feature>
<feature type="transmembrane region" description="Helical" evidence="2">
    <location>
        <begin position="857"/>
        <end position="883"/>
    </location>
</feature>
<feature type="region of interest" description="Disordered" evidence="1">
    <location>
        <begin position="1039"/>
        <end position="1060"/>
    </location>
</feature>
<name>A0ABQ9WQA3_9EUKA</name>
<keyword evidence="4" id="KW-1185">Reference proteome</keyword>
<evidence type="ECO:0000256" key="1">
    <source>
        <dbReference type="SAM" id="MobiDB-lite"/>
    </source>
</evidence>
<organism evidence="3 4">
    <name type="scientific">Blattamonas nauphoetae</name>
    <dbReference type="NCBI Taxonomy" id="2049346"/>
    <lineage>
        <taxon>Eukaryota</taxon>
        <taxon>Metamonada</taxon>
        <taxon>Preaxostyla</taxon>
        <taxon>Oxymonadida</taxon>
        <taxon>Blattamonas</taxon>
    </lineage>
</organism>
<reference evidence="3 4" key="1">
    <citation type="journal article" date="2022" name="bioRxiv">
        <title>Genomics of Preaxostyla Flagellates Illuminates Evolutionary Transitions and the Path Towards Mitochondrial Loss.</title>
        <authorList>
            <person name="Novak L.V.F."/>
            <person name="Treitli S.C."/>
            <person name="Pyrih J."/>
            <person name="Halakuc P."/>
            <person name="Pipaliya S.V."/>
            <person name="Vacek V."/>
            <person name="Brzon O."/>
            <person name="Soukal P."/>
            <person name="Eme L."/>
            <person name="Dacks J.B."/>
            <person name="Karnkowska A."/>
            <person name="Elias M."/>
            <person name="Hampl V."/>
        </authorList>
    </citation>
    <scope>NUCLEOTIDE SEQUENCE [LARGE SCALE GENOMIC DNA]</scope>
    <source>
        <strain evidence="3">NAU3</strain>
        <tissue evidence="3">Gut</tissue>
    </source>
</reference>
<proteinExistence type="predicted"/>
<dbReference type="Proteomes" id="UP001281761">
    <property type="component" value="Unassembled WGS sequence"/>
</dbReference>
<comment type="caution">
    <text evidence="3">The sequence shown here is derived from an EMBL/GenBank/DDBJ whole genome shotgun (WGS) entry which is preliminary data.</text>
</comment>
<sequence length="1060" mass="115357">MHNVDRCLFSLTNSTLSLKWMRFSLIDPSAEAGAPRMAIVSNSILSISESVLELSPSTSPILISSSTINESTDESSIVVNNCSVSSQSGQLRGVVETSAFPSFEGPVSVSIVGCSFDSQRIVGKDGIGLSLTPTPRPSEQVIRTISSSLIDCSFLNMTSIGSSHQPRLPHLSQKMLGCVVSLTSSHLSGSTIRDLNNGGSVLCSNSSFSSLLSSSDTNPSRGTVTISDGSPEDFVDGKLYDSLGTSAIFSNCHFTQVIYDPDFDMFWSPIYIWSSPDSISILSCSFTNLYCTDPDDGSDVYYGAGGAVRVTNRYCLDFVSVIVTSSNFTNCSAPNFGGALDIRVNGEVVVDSCRFENCSSTNENWRLGRGGGIYLSGFLEYFLYDPLQFALVGCVFADCSALQGGGVMVEMGDVDVFVVDTKFERCAAVCQSGYSKGGGMAVDTNEAFTVERCQFIGCSSHLIGGAFFCDTNNIVNISDTLVQGCFSGTAGAIYALSSMIEYLSLSHVVFDGNRIGADTSSFSNDITDGSDKHRPIDLSIDFAKAFIVGTEFTFDDCFTTVSPFSAGVVDLEGFKAYYIYMDGYAGIYRFLDYVHIGPYLTDSATARMNEKTGLIELELKAKTPLISQEYEVTVKDSTKTETTFRVLFVNGTGTLVSPSEAALKYGSTYEITSIVGVVPASTSSAMSNDNSMPVLPYAFSFYEEGIFQHVLRHVFDTPSVPSFSTLQVATAHLIESDPQSAFVVLVFDKEVWGWYEFVVEEEGEDVILAINTETSSKSGATKEFKVIGVEKLLTHDTTYTIKSIVRDPESESPFVRMNETISFHIPKSPYVPPEEPTEPEPEDPKDKKAMSPEMKSLLSWLVPLVACLLITLVVLVVVLVLVYRRKKNTEPAQKEMEVQEPFDVEKVEEFGVDCSNGVIHMDGMSHSAFDTSSDQKPTLKPSRDEGKAETEGEWVEVMACCGGFEISVVPMGYTLYSVLHKEHREVGKRGVGMQIVNGQRQSGTGIGPKMESLQNEDFISLISRCVSVDPEQRPTLTEVGEFLSSHPDETIRASRNELKE</sequence>
<keyword evidence="2" id="KW-0472">Membrane</keyword>
<dbReference type="SUPFAM" id="SSF51126">
    <property type="entry name" value="Pectin lyase-like"/>
    <property type="match status" value="1"/>
</dbReference>